<evidence type="ECO:0000256" key="3">
    <source>
        <dbReference type="ARBA" id="ARBA00022679"/>
    </source>
</evidence>
<keyword evidence="6 7" id="KW-0067">ATP-binding</keyword>
<dbReference type="PANTHER" id="PTHR43289:SF6">
    <property type="entry name" value="SERINE_THREONINE-PROTEIN KINASE NEKL-3"/>
    <property type="match status" value="1"/>
</dbReference>
<dbReference type="GO" id="GO:0005524">
    <property type="term" value="F:ATP binding"/>
    <property type="evidence" value="ECO:0007669"/>
    <property type="project" value="UniProtKB-UniRule"/>
</dbReference>
<evidence type="ECO:0000256" key="6">
    <source>
        <dbReference type="ARBA" id="ARBA00022840"/>
    </source>
</evidence>
<evidence type="ECO:0000256" key="4">
    <source>
        <dbReference type="ARBA" id="ARBA00022741"/>
    </source>
</evidence>
<dbReference type="EMBL" id="SNXZ01000001">
    <property type="protein sequence ID" value="TDQ04073.1"/>
    <property type="molecule type" value="Genomic_DNA"/>
</dbReference>
<evidence type="ECO:0000256" key="2">
    <source>
        <dbReference type="ARBA" id="ARBA00022527"/>
    </source>
</evidence>
<dbReference type="InterPro" id="IPR017441">
    <property type="entry name" value="Protein_kinase_ATP_BS"/>
</dbReference>
<dbReference type="PROSITE" id="PS50011">
    <property type="entry name" value="PROTEIN_KINASE_DOM"/>
    <property type="match status" value="1"/>
</dbReference>
<evidence type="ECO:0000256" key="5">
    <source>
        <dbReference type="ARBA" id="ARBA00022777"/>
    </source>
</evidence>
<accession>A0A4R6SLP2</accession>
<protein>
    <recommendedName>
        <fullName evidence="1">non-specific serine/threonine protein kinase</fullName>
        <ecNumber evidence="1">2.7.11.1</ecNumber>
    </recommendedName>
</protein>
<dbReference type="Proteomes" id="UP000295444">
    <property type="component" value="Unassembled WGS sequence"/>
</dbReference>
<dbReference type="InterPro" id="IPR011009">
    <property type="entry name" value="Kinase-like_dom_sf"/>
</dbReference>
<dbReference type="Gene3D" id="3.30.200.20">
    <property type="entry name" value="Phosphorylase Kinase, domain 1"/>
    <property type="match status" value="1"/>
</dbReference>
<dbReference type="GO" id="GO:0004674">
    <property type="term" value="F:protein serine/threonine kinase activity"/>
    <property type="evidence" value="ECO:0007669"/>
    <property type="project" value="UniProtKB-KW"/>
</dbReference>
<dbReference type="Pfam" id="PF00069">
    <property type="entry name" value="Pkinase"/>
    <property type="match status" value="1"/>
</dbReference>
<keyword evidence="3" id="KW-0808">Transferase</keyword>
<organism evidence="9 10">
    <name type="scientific">Labedaea rhizosphaerae</name>
    <dbReference type="NCBI Taxonomy" id="598644"/>
    <lineage>
        <taxon>Bacteria</taxon>
        <taxon>Bacillati</taxon>
        <taxon>Actinomycetota</taxon>
        <taxon>Actinomycetes</taxon>
        <taxon>Pseudonocardiales</taxon>
        <taxon>Pseudonocardiaceae</taxon>
        <taxon>Labedaea</taxon>
    </lineage>
</organism>
<comment type="caution">
    <text evidence="9">The sequence shown here is derived from an EMBL/GenBank/DDBJ whole genome shotgun (WGS) entry which is preliminary data.</text>
</comment>
<keyword evidence="5 9" id="KW-0418">Kinase</keyword>
<evidence type="ECO:0000256" key="7">
    <source>
        <dbReference type="PROSITE-ProRule" id="PRU10141"/>
    </source>
</evidence>
<dbReference type="RefSeq" id="WP_208115436.1">
    <property type="nucleotide sequence ID" value="NZ_SNXZ01000001.1"/>
</dbReference>
<dbReference type="PANTHER" id="PTHR43289">
    <property type="entry name" value="MITOGEN-ACTIVATED PROTEIN KINASE KINASE KINASE 20-RELATED"/>
    <property type="match status" value="1"/>
</dbReference>
<feature type="domain" description="Protein kinase" evidence="8">
    <location>
        <begin position="6"/>
        <end position="248"/>
    </location>
</feature>
<evidence type="ECO:0000313" key="10">
    <source>
        <dbReference type="Proteomes" id="UP000295444"/>
    </source>
</evidence>
<dbReference type="SUPFAM" id="SSF56112">
    <property type="entry name" value="Protein kinase-like (PK-like)"/>
    <property type="match status" value="1"/>
</dbReference>
<dbReference type="EC" id="2.7.11.1" evidence="1"/>
<keyword evidence="2" id="KW-0723">Serine/threonine-protein kinase</keyword>
<dbReference type="InterPro" id="IPR000719">
    <property type="entry name" value="Prot_kinase_dom"/>
</dbReference>
<evidence type="ECO:0000313" key="9">
    <source>
        <dbReference type="EMBL" id="TDQ04073.1"/>
    </source>
</evidence>
<keyword evidence="10" id="KW-1185">Reference proteome</keyword>
<name>A0A4R6SLP2_LABRH</name>
<evidence type="ECO:0000259" key="8">
    <source>
        <dbReference type="PROSITE" id="PS50011"/>
    </source>
</evidence>
<gene>
    <name evidence="9" type="ORF">EV186_10113</name>
</gene>
<dbReference type="CDD" id="cd14014">
    <property type="entry name" value="STKc_PknB_like"/>
    <property type="match status" value="1"/>
</dbReference>
<reference evidence="9 10" key="1">
    <citation type="submission" date="2019-03" db="EMBL/GenBank/DDBJ databases">
        <title>Genomic Encyclopedia of Type Strains, Phase IV (KMG-IV): sequencing the most valuable type-strain genomes for metagenomic binning, comparative biology and taxonomic classification.</title>
        <authorList>
            <person name="Goeker M."/>
        </authorList>
    </citation>
    <scope>NUCLEOTIDE SEQUENCE [LARGE SCALE GENOMIC DNA]</scope>
    <source>
        <strain evidence="9 10">DSM 45361</strain>
    </source>
</reference>
<keyword evidence="4 7" id="KW-0547">Nucleotide-binding</keyword>
<sequence length="626" mass="62747">MRLAGFTEVSPLGAGAFGRVVLAREDSSGAVFAVKYLYDQNPTARAWFRHEAGILRHVVSPHVARLYAFVEQPDGAAIVMEAVPGVPLAALLADGAMSPESALTVLKGSLLGLSAAHQAGTVHRDYKPGNVLVQPNRQSKLVDFGIAVLAGQSGAPVGTPNYMAPEQWSQAPATPATDVYAATCVFFRCVAGHPPFAGDDLRAQHEHAPIPADAVPEPLRPLILRGMAKSPAERPPTAAEFVAQLESLAANGYGPDWESRGWERLAGKAATLLSLTPLAGIAGVAGVSGAGAGGVATSAVAAGSAGAGAGTAGVGSAVGGAATASGVAGGVGGGVGGGVAGAASSAVATTGVGVTAGGGAATATTAIAAKVAIGVLAVAAVTTTAVVVVHNSSADEPTAPPAAQVSASVQNRAETFPTFRFNGQVVHVTGIADKAVAAKVDQVLAKPVDDWIAYTKQGLAAGGLVPPTGTPSATSEAHIVAQTDQMVSARYDLTIEDAGDAFGNHGGYQAVGLTVDLTTGKQVTAANAFPKAASSSDGAAALDALLTDNAPQGFCEGEDQPRTPLEPEYLRDNTVQVMYAGDGMQFLIAPYSFGYPMACSMTVVSVPYAQLRPLMDVHAAALIPEG</sequence>
<dbReference type="PROSITE" id="PS00107">
    <property type="entry name" value="PROTEIN_KINASE_ATP"/>
    <property type="match status" value="1"/>
</dbReference>
<dbReference type="Gene3D" id="1.10.510.10">
    <property type="entry name" value="Transferase(Phosphotransferase) domain 1"/>
    <property type="match status" value="1"/>
</dbReference>
<evidence type="ECO:0000256" key="1">
    <source>
        <dbReference type="ARBA" id="ARBA00012513"/>
    </source>
</evidence>
<dbReference type="AlphaFoldDB" id="A0A4R6SLP2"/>
<proteinExistence type="predicted"/>
<feature type="binding site" evidence="7">
    <location>
        <position position="35"/>
    </location>
    <ligand>
        <name>ATP</name>
        <dbReference type="ChEBI" id="CHEBI:30616"/>
    </ligand>
</feature>